<organism evidence="1 2">
    <name type="scientific">Paenibacillus foliorum</name>
    <dbReference type="NCBI Taxonomy" id="2654974"/>
    <lineage>
        <taxon>Bacteria</taxon>
        <taxon>Bacillati</taxon>
        <taxon>Bacillota</taxon>
        <taxon>Bacilli</taxon>
        <taxon>Bacillales</taxon>
        <taxon>Paenibacillaceae</taxon>
        <taxon>Paenibacillus</taxon>
    </lineage>
</organism>
<dbReference type="InterPro" id="IPR043519">
    <property type="entry name" value="NT_sf"/>
</dbReference>
<dbReference type="EMBL" id="WHOD01000045">
    <property type="protein sequence ID" value="NOU93270.1"/>
    <property type="molecule type" value="Genomic_DNA"/>
</dbReference>
<dbReference type="InterPro" id="IPR007344">
    <property type="entry name" value="GrpB/CoaE"/>
</dbReference>
<dbReference type="SUPFAM" id="SSF81301">
    <property type="entry name" value="Nucleotidyltransferase"/>
    <property type="match status" value="1"/>
</dbReference>
<comment type="caution">
    <text evidence="1">The sequence shown here is derived from an EMBL/GenBank/DDBJ whole genome shotgun (WGS) entry which is preliminary data.</text>
</comment>
<protein>
    <submittedName>
        <fullName evidence="1">GrpB family protein</fullName>
    </submittedName>
</protein>
<evidence type="ECO:0000313" key="1">
    <source>
        <dbReference type="EMBL" id="NOU93270.1"/>
    </source>
</evidence>
<gene>
    <name evidence="1" type="ORF">GC093_08570</name>
</gene>
<keyword evidence="2" id="KW-1185">Reference proteome</keyword>
<dbReference type="PANTHER" id="PTHR34822:SF1">
    <property type="entry name" value="GRPB FAMILY PROTEIN"/>
    <property type="match status" value="1"/>
</dbReference>
<dbReference type="RefSeq" id="WP_171651472.1">
    <property type="nucleotide sequence ID" value="NZ_WHOD01000045.1"/>
</dbReference>
<dbReference type="Gene3D" id="3.30.460.10">
    <property type="entry name" value="Beta Polymerase, domain 2"/>
    <property type="match status" value="1"/>
</dbReference>
<name>A0A972GUW7_9BACL</name>
<accession>A0A972GUW7</accession>
<dbReference type="Proteomes" id="UP000641588">
    <property type="component" value="Unassembled WGS sequence"/>
</dbReference>
<sequence length="172" mass="20341">MLGLPKGQVFLVPWTEKWIQEYEFEREKINKKLTKLNVRMHHIGSTSIKGISAKPIIDMAIEINHFDDGLLYVAGLEELGYSYHGINLLPERHYFNKGEPRTHQIHMYEKNNRYLKEQLLFRDYLNSDKISRQEYQELKEELSKTFNTNKHAYAEAKTEFVKNIILKANLKG</sequence>
<proteinExistence type="predicted"/>
<reference evidence="1" key="1">
    <citation type="submission" date="2019-10" db="EMBL/GenBank/DDBJ databases">
        <title>Description of Paenibacillus glebae sp. nov.</title>
        <authorList>
            <person name="Carlier A."/>
            <person name="Qi S."/>
        </authorList>
    </citation>
    <scope>NUCLEOTIDE SEQUENCE</scope>
    <source>
        <strain evidence="1">LMG 31456</strain>
    </source>
</reference>
<dbReference type="Pfam" id="PF04229">
    <property type="entry name" value="GrpB"/>
    <property type="match status" value="1"/>
</dbReference>
<dbReference type="AlphaFoldDB" id="A0A972GUW7"/>
<dbReference type="PANTHER" id="PTHR34822">
    <property type="entry name" value="GRPB DOMAIN PROTEIN (AFU_ORTHOLOGUE AFUA_1G01530)"/>
    <property type="match status" value="1"/>
</dbReference>
<evidence type="ECO:0000313" key="2">
    <source>
        <dbReference type="Proteomes" id="UP000641588"/>
    </source>
</evidence>